<dbReference type="PANTHER" id="PTHR30346">
    <property type="entry name" value="TRANSCRIPTIONAL DUAL REGULATOR HCAR-RELATED"/>
    <property type="match status" value="1"/>
</dbReference>
<evidence type="ECO:0000313" key="7">
    <source>
        <dbReference type="Proteomes" id="UP001589890"/>
    </source>
</evidence>
<comment type="caution">
    <text evidence="6">The sequence shown here is derived from an EMBL/GenBank/DDBJ whole genome shotgun (WGS) entry which is preliminary data.</text>
</comment>
<reference evidence="6 7" key="1">
    <citation type="submission" date="2024-09" db="EMBL/GenBank/DDBJ databases">
        <authorList>
            <person name="Sun Q."/>
            <person name="Mori K."/>
        </authorList>
    </citation>
    <scope>NUCLEOTIDE SEQUENCE [LARGE SCALE GENOMIC DNA]</scope>
    <source>
        <strain evidence="6 7">CGMCC 1.15906</strain>
    </source>
</reference>
<feature type="domain" description="HTH lysR-type" evidence="5">
    <location>
        <begin position="1"/>
        <end position="60"/>
    </location>
</feature>
<keyword evidence="3" id="KW-0238">DNA-binding</keyword>
<evidence type="ECO:0000259" key="5">
    <source>
        <dbReference type="PROSITE" id="PS50931"/>
    </source>
</evidence>
<keyword evidence="7" id="KW-1185">Reference proteome</keyword>
<dbReference type="CDD" id="cd08414">
    <property type="entry name" value="PBP2_LTTR_aromatics_like"/>
    <property type="match status" value="1"/>
</dbReference>
<evidence type="ECO:0000256" key="2">
    <source>
        <dbReference type="ARBA" id="ARBA00023015"/>
    </source>
</evidence>
<dbReference type="RefSeq" id="WP_380044304.1">
    <property type="nucleotide sequence ID" value="NZ_JBHLTC010000006.1"/>
</dbReference>
<dbReference type="InterPro" id="IPR005119">
    <property type="entry name" value="LysR_subst-bd"/>
</dbReference>
<dbReference type="EMBL" id="JBHLTC010000006">
    <property type="protein sequence ID" value="MFC0623598.1"/>
    <property type="molecule type" value="Genomic_DNA"/>
</dbReference>
<dbReference type="PRINTS" id="PR00039">
    <property type="entry name" value="HTHLYSR"/>
</dbReference>
<evidence type="ECO:0000256" key="3">
    <source>
        <dbReference type="ARBA" id="ARBA00023125"/>
    </source>
</evidence>
<dbReference type="InterPro" id="IPR036388">
    <property type="entry name" value="WH-like_DNA-bd_sf"/>
</dbReference>
<gene>
    <name evidence="6" type="ORF">ACFFGN_05955</name>
</gene>
<dbReference type="PANTHER" id="PTHR30346:SF0">
    <property type="entry name" value="HCA OPERON TRANSCRIPTIONAL ACTIVATOR HCAR"/>
    <property type="match status" value="1"/>
</dbReference>
<dbReference type="SUPFAM" id="SSF53850">
    <property type="entry name" value="Periplasmic binding protein-like II"/>
    <property type="match status" value="1"/>
</dbReference>
<dbReference type="PROSITE" id="PS50931">
    <property type="entry name" value="HTH_LYSR"/>
    <property type="match status" value="1"/>
</dbReference>
<dbReference type="InterPro" id="IPR000847">
    <property type="entry name" value="LysR_HTH_N"/>
</dbReference>
<evidence type="ECO:0000313" key="6">
    <source>
        <dbReference type="EMBL" id="MFC0623598.1"/>
    </source>
</evidence>
<dbReference type="Gene3D" id="3.40.190.10">
    <property type="entry name" value="Periplasmic binding protein-like II"/>
    <property type="match status" value="2"/>
</dbReference>
<dbReference type="Proteomes" id="UP001589890">
    <property type="component" value="Unassembled WGS sequence"/>
</dbReference>
<evidence type="ECO:0000256" key="4">
    <source>
        <dbReference type="ARBA" id="ARBA00023163"/>
    </source>
</evidence>
<name>A0ABV6QHB2_9ACTN</name>
<proteinExistence type="inferred from homology"/>
<dbReference type="Pfam" id="PF03466">
    <property type="entry name" value="LysR_substrate"/>
    <property type="match status" value="1"/>
</dbReference>
<dbReference type="Pfam" id="PF00126">
    <property type="entry name" value="HTH_1"/>
    <property type="match status" value="1"/>
</dbReference>
<sequence length="305" mass="33443">MDVSTRKLRYFVAVAEELHFSRAAARLYVAQQALSKQVRELEQDLGVELLHRTTRTVELTPAGEVFLETARDLLTRLDAGVLAAQRTGRRAAGALRLGFMIGAALELTAPIISQYAERFPGVRLDLREYGFADPSAGLADDSSDVALIRAPIQAKGIDFEPLFVEPLVLMVPAGHRFATRARVGVPEILAEPLAIGRSNDQVWRSFWTLEDYRDGVPAKVVRETSSQTEELEIVASGLACSVTCASAARYTQHPRVRYLPIDGVPGSALTIGWRHRTPLVDDFLATARAVRAAEPELVAAIEQPF</sequence>
<keyword evidence="2" id="KW-0805">Transcription regulation</keyword>
<dbReference type="Gene3D" id="1.10.10.10">
    <property type="entry name" value="Winged helix-like DNA-binding domain superfamily/Winged helix DNA-binding domain"/>
    <property type="match status" value="1"/>
</dbReference>
<evidence type="ECO:0000256" key="1">
    <source>
        <dbReference type="ARBA" id="ARBA00009437"/>
    </source>
</evidence>
<dbReference type="SUPFAM" id="SSF46785">
    <property type="entry name" value="Winged helix' DNA-binding domain"/>
    <property type="match status" value="1"/>
</dbReference>
<keyword evidence="4" id="KW-0804">Transcription</keyword>
<accession>A0ABV6QHB2</accession>
<protein>
    <submittedName>
        <fullName evidence="6">LysR substrate-binding domain-containing protein</fullName>
    </submittedName>
</protein>
<organism evidence="6 7">
    <name type="scientific">Kribbella deserti</name>
    <dbReference type="NCBI Taxonomy" id="1926257"/>
    <lineage>
        <taxon>Bacteria</taxon>
        <taxon>Bacillati</taxon>
        <taxon>Actinomycetota</taxon>
        <taxon>Actinomycetes</taxon>
        <taxon>Propionibacteriales</taxon>
        <taxon>Kribbellaceae</taxon>
        <taxon>Kribbella</taxon>
    </lineage>
</organism>
<dbReference type="InterPro" id="IPR036390">
    <property type="entry name" value="WH_DNA-bd_sf"/>
</dbReference>
<comment type="similarity">
    <text evidence="1">Belongs to the LysR transcriptional regulatory family.</text>
</comment>